<reference evidence="7" key="1">
    <citation type="journal article" date="2019" name="Int. J. Syst. Evol. Microbiol.">
        <title>The Global Catalogue of Microorganisms (GCM) 10K type strain sequencing project: providing services to taxonomists for standard genome sequencing and annotation.</title>
        <authorList>
            <consortium name="The Broad Institute Genomics Platform"/>
            <consortium name="The Broad Institute Genome Sequencing Center for Infectious Disease"/>
            <person name="Wu L."/>
            <person name="Ma J."/>
        </authorList>
    </citation>
    <scope>NUCLEOTIDE SEQUENCE [LARGE SCALE GENOMIC DNA]</scope>
    <source>
        <strain evidence="7">KCTC 52168</strain>
    </source>
</reference>
<dbReference type="InterPro" id="IPR011057">
    <property type="entry name" value="Mss4-like_sf"/>
</dbReference>
<dbReference type="Pfam" id="PF04828">
    <property type="entry name" value="GFA"/>
    <property type="match status" value="1"/>
</dbReference>
<accession>A0ABV7HAK7</accession>
<keyword evidence="7" id="KW-1185">Reference proteome</keyword>
<keyword evidence="4" id="KW-0456">Lyase</keyword>
<comment type="caution">
    <text evidence="6">The sequence shown here is derived from an EMBL/GenBank/DDBJ whole genome shotgun (WGS) entry which is preliminary data.</text>
</comment>
<evidence type="ECO:0000256" key="3">
    <source>
        <dbReference type="ARBA" id="ARBA00022833"/>
    </source>
</evidence>
<feature type="domain" description="CENP-V/GFA" evidence="5">
    <location>
        <begin position="7"/>
        <end position="126"/>
    </location>
</feature>
<evidence type="ECO:0000313" key="7">
    <source>
        <dbReference type="Proteomes" id="UP001595556"/>
    </source>
</evidence>
<evidence type="ECO:0000259" key="5">
    <source>
        <dbReference type="PROSITE" id="PS51891"/>
    </source>
</evidence>
<dbReference type="Proteomes" id="UP001595556">
    <property type="component" value="Unassembled WGS sequence"/>
</dbReference>
<dbReference type="RefSeq" id="WP_377304386.1">
    <property type="nucleotide sequence ID" value="NZ_CP180191.1"/>
</dbReference>
<dbReference type="InterPro" id="IPR006913">
    <property type="entry name" value="CENP-V/GFA"/>
</dbReference>
<dbReference type="PROSITE" id="PS51891">
    <property type="entry name" value="CENP_V_GFA"/>
    <property type="match status" value="1"/>
</dbReference>
<name>A0ABV7HAK7_9BURK</name>
<proteinExistence type="inferred from homology"/>
<keyword evidence="2" id="KW-0479">Metal-binding</keyword>
<evidence type="ECO:0000256" key="2">
    <source>
        <dbReference type="ARBA" id="ARBA00022723"/>
    </source>
</evidence>
<organism evidence="6 7">
    <name type="scientific">Piscinibacterium candidicorallinum</name>
    <dbReference type="NCBI Taxonomy" id="1793872"/>
    <lineage>
        <taxon>Bacteria</taxon>
        <taxon>Pseudomonadati</taxon>
        <taxon>Pseudomonadota</taxon>
        <taxon>Betaproteobacteria</taxon>
        <taxon>Burkholderiales</taxon>
        <taxon>Piscinibacterium</taxon>
    </lineage>
</organism>
<protein>
    <submittedName>
        <fullName evidence="6">GFA family protein</fullName>
    </submittedName>
</protein>
<keyword evidence="3" id="KW-0862">Zinc</keyword>
<dbReference type="Gene3D" id="3.90.1590.10">
    <property type="entry name" value="glutathione-dependent formaldehyde- activating enzyme (gfa)"/>
    <property type="match status" value="1"/>
</dbReference>
<sequence length="172" mass="19058">MTDLEDLTGGCDCGQMRYRMHRAPMFVNCCHCSWCQRETGSAFAVNAMIETDELTCTAGTPDLVETPSESGLGQQIARCPHCRVALWSHYASAGPIIAFVRVGTLDAPERCPPDAHIFTRSRLPWVPLPADVPAFEIFYEREKLWPAASLARRAALLPRIAAYRAQRGLPPL</sequence>
<comment type="similarity">
    <text evidence="1">Belongs to the Gfa family.</text>
</comment>
<dbReference type="EMBL" id="JBHRTI010000007">
    <property type="protein sequence ID" value="MFC3148422.1"/>
    <property type="molecule type" value="Genomic_DNA"/>
</dbReference>
<evidence type="ECO:0000313" key="6">
    <source>
        <dbReference type="EMBL" id="MFC3148422.1"/>
    </source>
</evidence>
<dbReference type="PANTHER" id="PTHR33337">
    <property type="entry name" value="GFA DOMAIN-CONTAINING PROTEIN"/>
    <property type="match status" value="1"/>
</dbReference>
<gene>
    <name evidence="6" type="ORF">ACFOEN_12395</name>
</gene>
<evidence type="ECO:0000256" key="1">
    <source>
        <dbReference type="ARBA" id="ARBA00005495"/>
    </source>
</evidence>
<dbReference type="SUPFAM" id="SSF51316">
    <property type="entry name" value="Mss4-like"/>
    <property type="match status" value="1"/>
</dbReference>
<evidence type="ECO:0000256" key="4">
    <source>
        <dbReference type="ARBA" id="ARBA00023239"/>
    </source>
</evidence>
<dbReference type="PANTHER" id="PTHR33337:SF33">
    <property type="entry name" value="CENP-V_GFA DOMAIN-CONTAINING PROTEIN"/>
    <property type="match status" value="1"/>
</dbReference>